<sequence length="144" mass="16122">MKTVHVSRTINVPADTLWDHLICYDTFAEVEPGGIDLSRFRGRIMREGDDISVPLRIGPFPAGTWTIDVLRVDPDNRVIKTEECGGPVKRVARTMVATWLAEDYCRYDDHVVIDAGMLSGLVAARVRRACQARQERLAALLENA</sequence>
<evidence type="ECO:0000313" key="1">
    <source>
        <dbReference type="EMBL" id="MFC3301669.1"/>
    </source>
</evidence>
<protein>
    <submittedName>
        <fullName evidence="1">SRPBCC family protein</fullName>
    </submittedName>
</protein>
<dbReference type="SUPFAM" id="SSF55961">
    <property type="entry name" value="Bet v1-like"/>
    <property type="match status" value="1"/>
</dbReference>
<keyword evidence="2" id="KW-1185">Reference proteome</keyword>
<dbReference type="CDD" id="cd07812">
    <property type="entry name" value="SRPBCC"/>
    <property type="match status" value="1"/>
</dbReference>
<dbReference type="InterPro" id="IPR023393">
    <property type="entry name" value="START-like_dom_sf"/>
</dbReference>
<dbReference type="Gene3D" id="3.30.530.20">
    <property type="match status" value="1"/>
</dbReference>
<gene>
    <name evidence="1" type="ORF">ACFONP_02835</name>
</gene>
<dbReference type="EMBL" id="JBHRVA010000002">
    <property type="protein sequence ID" value="MFC3301669.1"/>
    <property type="molecule type" value="Genomic_DNA"/>
</dbReference>
<proteinExistence type="predicted"/>
<reference evidence="2" key="1">
    <citation type="journal article" date="2019" name="Int. J. Syst. Evol. Microbiol.">
        <title>The Global Catalogue of Microorganisms (GCM) 10K type strain sequencing project: providing services to taxonomists for standard genome sequencing and annotation.</title>
        <authorList>
            <consortium name="The Broad Institute Genomics Platform"/>
            <consortium name="The Broad Institute Genome Sequencing Center for Infectious Disease"/>
            <person name="Wu L."/>
            <person name="Ma J."/>
        </authorList>
    </citation>
    <scope>NUCLEOTIDE SEQUENCE [LARGE SCALE GENOMIC DNA]</scope>
    <source>
        <strain evidence="2">KCTC 22245</strain>
    </source>
</reference>
<organism evidence="1 2">
    <name type="scientific">Parvularcula lutaonensis</name>
    <dbReference type="NCBI Taxonomy" id="491923"/>
    <lineage>
        <taxon>Bacteria</taxon>
        <taxon>Pseudomonadati</taxon>
        <taxon>Pseudomonadota</taxon>
        <taxon>Alphaproteobacteria</taxon>
        <taxon>Parvularculales</taxon>
        <taxon>Parvularculaceae</taxon>
        <taxon>Parvularcula</taxon>
    </lineage>
</organism>
<accession>A0ABV7MAC4</accession>
<dbReference type="Proteomes" id="UP001595607">
    <property type="component" value="Unassembled WGS sequence"/>
</dbReference>
<dbReference type="RefSeq" id="WP_189573095.1">
    <property type="nucleotide sequence ID" value="NZ_BMXU01000001.1"/>
</dbReference>
<evidence type="ECO:0000313" key="2">
    <source>
        <dbReference type="Proteomes" id="UP001595607"/>
    </source>
</evidence>
<name>A0ABV7MAC4_9PROT</name>
<comment type="caution">
    <text evidence="1">The sequence shown here is derived from an EMBL/GenBank/DDBJ whole genome shotgun (WGS) entry which is preliminary data.</text>
</comment>